<reference evidence="9 10" key="1">
    <citation type="submission" date="2020-07" db="EMBL/GenBank/DDBJ databases">
        <title>Sequencing the genomes of 1000 actinobacteria strains.</title>
        <authorList>
            <person name="Klenk H.-P."/>
        </authorList>
    </citation>
    <scope>NUCLEOTIDE SEQUENCE [LARGE SCALE GENOMIC DNA]</scope>
    <source>
        <strain evidence="9 10">DSM 102047</strain>
    </source>
</reference>
<dbReference type="GO" id="GO:0003677">
    <property type="term" value="F:DNA binding"/>
    <property type="evidence" value="ECO:0007669"/>
    <property type="project" value="UniProtKB-KW"/>
</dbReference>
<evidence type="ECO:0000256" key="7">
    <source>
        <dbReference type="SAM" id="Phobius"/>
    </source>
</evidence>
<gene>
    <name evidence="9" type="ORF">FHU41_000901</name>
</gene>
<comment type="similarity">
    <text evidence="1">Belongs to the sigma-70 factor family. ECF subfamily.</text>
</comment>
<feature type="transmembrane region" description="Helical" evidence="7">
    <location>
        <begin position="249"/>
        <end position="269"/>
    </location>
</feature>
<dbReference type="Gene3D" id="1.10.10.10">
    <property type="entry name" value="Winged helix-like DNA-binding domain superfamily/Winged helix DNA-binding domain"/>
    <property type="match status" value="1"/>
</dbReference>
<feature type="region of interest" description="Disordered" evidence="6">
    <location>
        <begin position="418"/>
        <end position="464"/>
    </location>
</feature>
<dbReference type="GO" id="GO:0006352">
    <property type="term" value="P:DNA-templated transcription initiation"/>
    <property type="evidence" value="ECO:0007669"/>
    <property type="project" value="InterPro"/>
</dbReference>
<comment type="caution">
    <text evidence="9">The sequence shown here is derived from an EMBL/GenBank/DDBJ whole genome shotgun (WGS) entry which is preliminary data.</text>
</comment>
<evidence type="ECO:0000256" key="3">
    <source>
        <dbReference type="ARBA" id="ARBA00023082"/>
    </source>
</evidence>
<feature type="compositionally biased region" description="Low complexity" evidence="6">
    <location>
        <begin position="342"/>
        <end position="353"/>
    </location>
</feature>
<feature type="domain" description="RNA polymerase sigma-70 region 2" evidence="8">
    <location>
        <begin position="39"/>
        <end position="104"/>
    </location>
</feature>
<evidence type="ECO:0000313" key="9">
    <source>
        <dbReference type="EMBL" id="NYE94680.1"/>
    </source>
</evidence>
<dbReference type="Pfam" id="PF04542">
    <property type="entry name" value="Sigma70_r2"/>
    <property type="match status" value="1"/>
</dbReference>
<dbReference type="InterPro" id="IPR039425">
    <property type="entry name" value="RNA_pol_sigma-70-like"/>
</dbReference>
<evidence type="ECO:0000256" key="4">
    <source>
        <dbReference type="ARBA" id="ARBA00023125"/>
    </source>
</evidence>
<dbReference type="AlphaFoldDB" id="A0A7Y9LSC5"/>
<keyword evidence="7" id="KW-1133">Transmembrane helix</keyword>
<dbReference type="InterPro" id="IPR013325">
    <property type="entry name" value="RNA_pol_sigma_r2"/>
</dbReference>
<dbReference type="SUPFAM" id="SSF88659">
    <property type="entry name" value="Sigma3 and sigma4 domains of RNA polymerase sigma factors"/>
    <property type="match status" value="1"/>
</dbReference>
<keyword evidence="2" id="KW-0805">Transcription regulation</keyword>
<proteinExistence type="inferred from homology"/>
<dbReference type="Gene3D" id="1.10.10.1320">
    <property type="entry name" value="Anti-sigma factor, zinc-finger domain"/>
    <property type="match status" value="1"/>
</dbReference>
<keyword evidence="5" id="KW-0804">Transcription</keyword>
<dbReference type="GO" id="GO:0016987">
    <property type="term" value="F:sigma factor activity"/>
    <property type="evidence" value="ECO:0007669"/>
    <property type="project" value="UniProtKB-KW"/>
</dbReference>
<dbReference type="Gene3D" id="1.10.1740.10">
    <property type="match status" value="1"/>
</dbReference>
<keyword evidence="10" id="KW-1185">Reference proteome</keyword>
<dbReference type="EMBL" id="JACBYQ010000001">
    <property type="protein sequence ID" value="NYE94680.1"/>
    <property type="molecule type" value="Genomic_DNA"/>
</dbReference>
<protein>
    <submittedName>
        <fullName evidence="9">RNA polymerase sigma factor (Sigma-70 family)</fullName>
    </submittedName>
</protein>
<organism evidence="9 10">
    <name type="scientific">Psychromicrobium silvestre</name>
    <dbReference type="NCBI Taxonomy" id="1645614"/>
    <lineage>
        <taxon>Bacteria</taxon>
        <taxon>Bacillati</taxon>
        <taxon>Actinomycetota</taxon>
        <taxon>Actinomycetes</taxon>
        <taxon>Micrococcales</taxon>
        <taxon>Micrococcaceae</taxon>
        <taxon>Psychromicrobium</taxon>
    </lineage>
</organism>
<dbReference type="PANTHER" id="PTHR43133:SF8">
    <property type="entry name" value="RNA POLYMERASE SIGMA FACTOR HI_1459-RELATED"/>
    <property type="match status" value="1"/>
</dbReference>
<evidence type="ECO:0000256" key="2">
    <source>
        <dbReference type="ARBA" id="ARBA00023015"/>
    </source>
</evidence>
<keyword evidence="4" id="KW-0238">DNA-binding</keyword>
<dbReference type="InterPro" id="IPR013324">
    <property type="entry name" value="RNA_pol_sigma_r3/r4-like"/>
</dbReference>
<evidence type="ECO:0000313" key="10">
    <source>
        <dbReference type="Proteomes" id="UP000521748"/>
    </source>
</evidence>
<dbReference type="SUPFAM" id="SSF88946">
    <property type="entry name" value="Sigma2 domain of RNA polymerase sigma factors"/>
    <property type="match status" value="1"/>
</dbReference>
<dbReference type="InterPro" id="IPR007627">
    <property type="entry name" value="RNA_pol_sigma70_r2"/>
</dbReference>
<evidence type="ECO:0000256" key="1">
    <source>
        <dbReference type="ARBA" id="ARBA00010641"/>
    </source>
</evidence>
<dbReference type="InterPro" id="IPR014284">
    <property type="entry name" value="RNA_pol_sigma-70_dom"/>
</dbReference>
<feature type="region of interest" description="Disordered" evidence="6">
    <location>
        <begin position="323"/>
        <end position="363"/>
    </location>
</feature>
<dbReference type="PANTHER" id="PTHR43133">
    <property type="entry name" value="RNA POLYMERASE ECF-TYPE SIGMA FACTO"/>
    <property type="match status" value="1"/>
</dbReference>
<evidence type="ECO:0000256" key="5">
    <source>
        <dbReference type="ARBA" id="ARBA00023163"/>
    </source>
</evidence>
<feature type="transmembrane region" description="Helical" evidence="7">
    <location>
        <begin position="290"/>
        <end position="314"/>
    </location>
</feature>
<dbReference type="InterPro" id="IPR036388">
    <property type="entry name" value="WH-like_DNA-bd_sf"/>
</dbReference>
<dbReference type="InterPro" id="IPR041916">
    <property type="entry name" value="Anti_sigma_zinc_sf"/>
</dbReference>
<dbReference type="Proteomes" id="UP000521748">
    <property type="component" value="Unassembled WGS sequence"/>
</dbReference>
<name>A0A7Y9LSC5_9MICC</name>
<evidence type="ECO:0000259" key="8">
    <source>
        <dbReference type="Pfam" id="PF04542"/>
    </source>
</evidence>
<dbReference type="NCBIfam" id="TIGR02937">
    <property type="entry name" value="sigma70-ECF"/>
    <property type="match status" value="1"/>
</dbReference>
<keyword evidence="7" id="KW-0472">Membrane</keyword>
<feature type="compositionally biased region" description="Low complexity" evidence="6">
    <location>
        <begin position="426"/>
        <end position="464"/>
    </location>
</feature>
<evidence type="ECO:0000256" key="6">
    <source>
        <dbReference type="SAM" id="MobiDB-lite"/>
    </source>
</evidence>
<keyword evidence="7" id="KW-0812">Transmembrane</keyword>
<keyword evidence="3" id="KW-0731">Sigma factor</keyword>
<accession>A0A7Y9LSC5</accession>
<sequence length="583" mass="60998">MQHNAIRVLATDSASQGSESDGQLIARVRGGNTIAFEELYLRHKAVAHAVARENADNASDAEDIVSEAFSYLLAKLRAGEGPDNFFRGYLLTAVRRTAYARNRSAVKTRPSADDLILDRPLMEPDRIIEEFESTAMVRAFSDLPERWQSVLWYLDVEQEKTQTVAERMGISANSVSALVMRARVGLRTNYLQQHLSPDQGRECRGYIRQLAKYVSGTLSKSSRSGVEDHLTDCARCTQLLLTLKDTNPAFRAAIVPAIAGISYLAYLNLPPVGNLPLPRARGLQSILRSTGVGVGLGSAAGVAAVAAAASVILMSSSLPVAPSVEGNQQGSSPAAVAIGRQPAAAPSSKSSAKSKPEATKPAQLVAGPTTSEFSLPQSLVSPQQQSSLATTPVNIAPLTTGQASSPVLSSPAPQVVSKPVATAQQPTVAPVAEPATPTDPTVSTPDPIISTPDPTTPTEPSTPTTPVLQAMTVQTSSLALLGAFHQITTTLTPPVGTTATDLTVVFKLDSAASFVPIQPLNPLGWGCDRGSDDQTYTCKISGVVSTPMILTQTISILSTGATSTVEVTVSGTGIAPSTSSLAI</sequence>
<dbReference type="RefSeq" id="WP_179388412.1">
    <property type="nucleotide sequence ID" value="NZ_JACBYQ010000001.1"/>
</dbReference>